<feature type="domain" description="RAI1-like" evidence="3">
    <location>
        <begin position="27"/>
        <end position="364"/>
    </location>
</feature>
<comment type="function">
    <text evidence="2">Decapping enzyme for NAD-capped RNAs: specifically hydrolyzes the nicotinamide adenine dinucleotide (NAD) cap from a subset of RNAs by removing the entire NAD moiety from the 5'-end of an NAD-capped RNA.</text>
</comment>
<dbReference type="GO" id="GO:0000956">
    <property type="term" value="P:nuclear-transcribed mRNA catabolic process"/>
    <property type="evidence" value="ECO:0007669"/>
    <property type="project" value="TreeGrafter"/>
</dbReference>
<dbReference type="GO" id="GO:0005829">
    <property type="term" value="C:cytosol"/>
    <property type="evidence" value="ECO:0007669"/>
    <property type="project" value="TreeGrafter"/>
</dbReference>
<name>A0A6S7G0B9_PARCT</name>
<keyword evidence="2" id="KW-0547">Nucleotide-binding</keyword>
<evidence type="ECO:0000256" key="2">
    <source>
        <dbReference type="RuleBase" id="RU367113"/>
    </source>
</evidence>
<reference evidence="4" key="1">
    <citation type="submission" date="2020-04" db="EMBL/GenBank/DDBJ databases">
        <authorList>
            <person name="Alioto T."/>
            <person name="Alioto T."/>
            <person name="Gomez Garrido J."/>
        </authorList>
    </citation>
    <scope>NUCLEOTIDE SEQUENCE</scope>
    <source>
        <strain evidence="4">A484AB</strain>
    </source>
</reference>
<dbReference type="AlphaFoldDB" id="A0A6S7G0B9"/>
<dbReference type="InterPro" id="IPR013961">
    <property type="entry name" value="RAI1"/>
</dbReference>
<evidence type="ECO:0000256" key="1">
    <source>
        <dbReference type="ARBA" id="ARBA00006562"/>
    </source>
</evidence>
<gene>
    <name evidence="4" type="ORF">PACLA_8A050563</name>
</gene>
<dbReference type="Pfam" id="PF08652">
    <property type="entry name" value="RAI1"/>
    <property type="match status" value="1"/>
</dbReference>
<dbReference type="Proteomes" id="UP001152795">
    <property type="component" value="Unassembled WGS sequence"/>
</dbReference>
<sequence length="367" mass="43498">MAADYKLVSKFSVQPVDKFEGECPYFRQPKQVGCFSLDEDRLFLDNDSRLRFYSPPEIVNFDLRVGYNEFIRRDEEKKDRLDDMLRWIEKHPEKFALSGDSQSQNDKSLHTDFVTWRGHMTKILCTPYERKEPWQMAVSLNKGTIYISEVETAEARQRRLNQSERQDQMCYWGYKFEDYVTSPREPTKCKGIDEPINNTEAFCSVVRCRLDKHSMVFGAEVDCCIRNNSKNTSPPLNYIELKTSRIVENDRMQWSFERYKLLKWWAQSFLAGIPKVVCGFRNDDGVVKKLKTFNTLEMPSSVAESQNTWAGSVCLNFCNRMLDWVKSVVRDEDVVYMLHWREPFTHIELELSKRQDDAFLRDWYLTR</sequence>
<evidence type="ECO:0000313" key="4">
    <source>
        <dbReference type="EMBL" id="CAB3979730.1"/>
    </source>
</evidence>
<dbReference type="PANTHER" id="PTHR12395">
    <property type="entry name" value="DOM-3 RELATED"/>
    <property type="match status" value="1"/>
</dbReference>
<keyword evidence="2" id="KW-0694">RNA-binding</keyword>
<keyword evidence="2" id="KW-0539">Nucleus</keyword>
<keyword evidence="2" id="KW-0479">Metal-binding</keyword>
<keyword evidence="2" id="KW-0378">Hydrolase</keyword>
<dbReference type="GO" id="GO:0004518">
    <property type="term" value="F:nuclease activity"/>
    <property type="evidence" value="ECO:0007669"/>
    <property type="project" value="UniProtKB-KW"/>
</dbReference>
<comment type="cofactor">
    <cofactor evidence="2">
        <name>a divalent metal cation</name>
        <dbReference type="ChEBI" id="CHEBI:60240"/>
    </cofactor>
</comment>
<dbReference type="GO" id="GO:0000166">
    <property type="term" value="F:nucleotide binding"/>
    <property type="evidence" value="ECO:0007669"/>
    <property type="project" value="UniProtKB-KW"/>
</dbReference>
<evidence type="ECO:0000313" key="5">
    <source>
        <dbReference type="Proteomes" id="UP001152795"/>
    </source>
</evidence>
<keyword evidence="2" id="KW-0540">Nuclease</keyword>
<dbReference type="GO" id="GO:0046872">
    <property type="term" value="F:metal ion binding"/>
    <property type="evidence" value="ECO:0007669"/>
    <property type="project" value="UniProtKB-KW"/>
</dbReference>
<dbReference type="InterPro" id="IPR039039">
    <property type="entry name" value="RAI1-like_fam"/>
</dbReference>
<comment type="caution">
    <text evidence="4">The sequence shown here is derived from an EMBL/GenBank/DDBJ whole genome shotgun (WGS) entry which is preliminary data.</text>
</comment>
<dbReference type="GO" id="GO:0034353">
    <property type="term" value="F:mRNA 5'-diphosphatase activity"/>
    <property type="evidence" value="ECO:0007669"/>
    <property type="project" value="TreeGrafter"/>
</dbReference>
<dbReference type="EC" id="3.6.1.-" evidence="2"/>
<dbReference type="PANTHER" id="PTHR12395:SF9">
    <property type="entry name" value="DECAPPING AND EXORIBONUCLEASE PROTEIN"/>
    <property type="match status" value="1"/>
</dbReference>
<keyword evidence="5" id="KW-1185">Reference proteome</keyword>
<dbReference type="GO" id="GO:0005634">
    <property type="term" value="C:nucleus"/>
    <property type="evidence" value="ECO:0007669"/>
    <property type="project" value="UniProtKB-SubCell"/>
</dbReference>
<dbReference type="EMBL" id="CACRXK020000223">
    <property type="protein sequence ID" value="CAB3979730.1"/>
    <property type="molecule type" value="Genomic_DNA"/>
</dbReference>
<proteinExistence type="inferred from homology"/>
<organism evidence="4 5">
    <name type="scientific">Paramuricea clavata</name>
    <name type="common">Red gorgonian</name>
    <name type="synonym">Violescent sea-whip</name>
    <dbReference type="NCBI Taxonomy" id="317549"/>
    <lineage>
        <taxon>Eukaryota</taxon>
        <taxon>Metazoa</taxon>
        <taxon>Cnidaria</taxon>
        <taxon>Anthozoa</taxon>
        <taxon>Octocorallia</taxon>
        <taxon>Malacalcyonacea</taxon>
        <taxon>Plexauridae</taxon>
        <taxon>Paramuricea</taxon>
    </lineage>
</organism>
<dbReference type="OrthoDB" id="5853397at2759"/>
<comment type="subcellular location">
    <subcellularLocation>
        <location evidence="2">Nucleus</location>
    </subcellularLocation>
</comment>
<protein>
    <recommendedName>
        <fullName evidence="2">Decapping nuclease</fullName>
        <ecNumber evidence="2">3.6.1.-</ecNumber>
    </recommendedName>
</protein>
<dbReference type="GO" id="GO:0110155">
    <property type="term" value="P:NAD-cap decapping"/>
    <property type="evidence" value="ECO:0007669"/>
    <property type="project" value="TreeGrafter"/>
</dbReference>
<accession>A0A6S7G0B9</accession>
<evidence type="ECO:0000259" key="3">
    <source>
        <dbReference type="Pfam" id="PF08652"/>
    </source>
</evidence>
<comment type="similarity">
    <text evidence="1 2">Belongs to the DXO/Dom3Z family.</text>
</comment>
<dbReference type="GO" id="GO:0003723">
    <property type="term" value="F:RNA binding"/>
    <property type="evidence" value="ECO:0007669"/>
    <property type="project" value="UniProtKB-KW"/>
</dbReference>